<evidence type="ECO:0000259" key="2">
    <source>
        <dbReference type="Pfam" id="PF04892"/>
    </source>
</evidence>
<dbReference type="InterPro" id="IPR006976">
    <property type="entry name" value="VanZ-like"/>
</dbReference>
<comment type="caution">
    <text evidence="3">The sequence shown here is derived from an EMBL/GenBank/DDBJ whole genome shotgun (WGS) entry which is preliminary data.</text>
</comment>
<dbReference type="GeneID" id="93164273"/>
<dbReference type="Pfam" id="PF04892">
    <property type="entry name" value="VanZ"/>
    <property type="match status" value="1"/>
</dbReference>
<keyword evidence="1" id="KW-1133">Transmembrane helix</keyword>
<evidence type="ECO:0000313" key="4">
    <source>
        <dbReference type="Proteomes" id="UP000037392"/>
    </source>
</evidence>
<keyword evidence="1" id="KW-0472">Membrane</keyword>
<dbReference type="PANTHER" id="PTHR36834">
    <property type="entry name" value="MEMBRANE PROTEIN-RELATED"/>
    <property type="match status" value="1"/>
</dbReference>
<dbReference type="InterPro" id="IPR053150">
    <property type="entry name" value="Teicoplanin_resist-assoc"/>
</dbReference>
<feature type="transmembrane region" description="Helical" evidence="1">
    <location>
        <begin position="128"/>
        <end position="148"/>
    </location>
</feature>
<feature type="transmembrane region" description="Helical" evidence="1">
    <location>
        <begin position="65"/>
        <end position="88"/>
    </location>
</feature>
<feature type="domain" description="VanZ-like" evidence="2">
    <location>
        <begin position="16"/>
        <end position="143"/>
    </location>
</feature>
<dbReference type="Proteomes" id="UP000037392">
    <property type="component" value="Unassembled WGS sequence"/>
</dbReference>
<dbReference type="RefSeq" id="WP_007859473.1">
    <property type="nucleotide sequence ID" value="NZ_KQ235883.1"/>
</dbReference>
<name>A0A0J9BNU7_9FIRM</name>
<feature type="transmembrane region" description="Helical" evidence="1">
    <location>
        <begin position="12"/>
        <end position="30"/>
    </location>
</feature>
<accession>A0A0J9BNU7</accession>
<dbReference type="PANTHER" id="PTHR36834:SF1">
    <property type="entry name" value="INTEGRAL MEMBRANE PROTEIN"/>
    <property type="match status" value="1"/>
</dbReference>
<protein>
    <recommendedName>
        <fullName evidence="2">VanZ-like domain-containing protein</fullName>
    </recommendedName>
</protein>
<dbReference type="PATRIC" id="fig|742734.4.peg.5124"/>
<gene>
    <name evidence="3" type="ORF">HMPREF9470_04784</name>
</gene>
<reference evidence="3 4" key="1">
    <citation type="submission" date="2011-04" db="EMBL/GenBank/DDBJ databases">
        <title>The Genome Sequence of Clostridium citroniae WAL-19142.</title>
        <authorList>
            <consortium name="The Broad Institute Genome Sequencing Platform"/>
            <person name="Earl A."/>
            <person name="Ward D."/>
            <person name="Feldgarden M."/>
            <person name="Gevers D."/>
            <person name="Warren Y.A."/>
            <person name="Tyrrell K.L."/>
            <person name="Citron D.M."/>
            <person name="Goldstein E.J."/>
            <person name="Daigneault M."/>
            <person name="Allen-Vercoe E."/>
            <person name="Young S.K."/>
            <person name="Zeng Q."/>
            <person name="Gargeya S."/>
            <person name="Fitzgerald M."/>
            <person name="Haas B."/>
            <person name="Abouelleil A."/>
            <person name="Alvarado L."/>
            <person name="Arachchi H.M."/>
            <person name="Berlin A."/>
            <person name="Brown A."/>
            <person name="Chapman S.B."/>
            <person name="Chen Z."/>
            <person name="Dunbar C."/>
            <person name="Freedman E."/>
            <person name="Gearin G."/>
            <person name="Gellesch M."/>
            <person name="Goldberg J."/>
            <person name="Griggs A."/>
            <person name="Gujja S."/>
            <person name="Heilman E.R."/>
            <person name="Heiman D."/>
            <person name="Howarth C."/>
            <person name="Larson L."/>
            <person name="Lui A."/>
            <person name="MacDonald P.J."/>
            <person name="Mehta T."/>
            <person name="Montmayeur A."/>
            <person name="Murphy C."/>
            <person name="Neiman D."/>
            <person name="Pearson M."/>
            <person name="Priest M."/>
            <person name="Roberts A."/>
            <person name="Saif S."/>
            <person name="Shea T."/>
            <person name="Shenoy N."/>
            <person name="Sisk P."/>
            <person name="Stolte C."/>
            <person name="Sykes S."/>
            <person name="White J."/>
            <person name="Yandava C."/>
            <person name="Wortman J."/>
            <person name="Nusbaum C."/>
            <person name="Birren B."/>
        </authorList>
    </citation>
    <scope>NUCLEOTIDE SEQUENCE [LARGE SCALE GENOMIC DNA]</scope>
    <source>
        <strain evidence="3 4">WAL-19142</strain>
    </source>
</reference>
<feature type="transmembrane region" description="Helical" evidence="1">
    <location>
        <begin position="95"/>
        <end position="116"/>
    </location>
</feature>
<dbReference type="OrthoDB" id="9805025at2"/>
<dbReference type="EMBL" id="ADLK01000037">
    <property type="protein sequence ID" value="KMW14478.1"/>
    <property type="molecule type" value="Genomic_DNA"/>
</dbReference>
<evidence type="ECO:0000256" key="1">
    <source>
        <dbReference type="SAM" id="Phobius"/>
    </source>
</evidence>
<keyword evidence="1" id="KW-0812">Transmembrane</keyword>
<organism evidence="3 4">
    <name type="scientific">[Clostridium] citroniae WAL-19142</name>
    <dbReference type="NCBI Taxonomy" id="742734"/>
    <lineage>
        <taxon>Bacteria</taxon>
        <taxon>Bacillati</taxon>
        <taxon>Bacillota</taxon>
        <taxon>Clostridia</taxon>
        <taxon>Lachnospirales</taxon>
        <taxon>Lachnospiraceae</taxon>
        <taxon>Enterocloster</taxon>
    </lineage>
</organism>
<proteinExistence type="predicted"/>
<evidence type="ECO:0000313" key="3">
    <source>
        <dbReference type="EMBL" id="KMW14478.1"/>
    </source>
</evidence>
<dbReference type="AlphaFoldDB" id="A0A0J9BNU7"/>
<sequence length="157" mass="18691">MIRNTTKRQKLGWVLFILYLCLLAYFMFFSESFGRTDTNRGYQYNLVPFKEISRYFRYYNTIGPLLFLINMVGNVAAFLPFGFFLPIISRRSKKWYNTVMLGFGFSLMLETLQLIFRVGSFDVDDMQLNTLGAALGYVIYRFVQYTRVKIRHRRLTK</sequence>